<protein>
    <submittedName>
        <fullName evidence="2">BA14K-like protein</fullName>
    </submittedName>
</protein>
<dbReference type="EMBL" id="QAOG01000008">
    <property type="protein sequence ID" value="PTQ58478.1"/>
    <property type="molecule type" value="Genomic_DNA"/>
</dbReference>
<reference evidence="2 4" key="1">
    <citation type="submission" date="2018-04" db="EMBL/GenBank/DDBJ databases">
        <title>Genomic Encyclopedia of Type Strains, Phase III (KMG-III): the genomes of soil and plant-associated and newly described type strains.</title>
        <authorList>
            <person name="Whitman W."/>
        </authorList>
    </citation>
    <scope>NUCLEOTIDE SEQUENCE [LARGE SCALE GENOMIC DNA]</scope>
    <source>
        <strain evidence="2 4">MA101b</strain>
    </source>
</reference>
<feature type="region of interest" description="Disordered" evidence="1">
    <location>
        <begin position="33"/>
        <end position="77"/>
    </location>
</feature>
<reference evidence="3 5" key="2">
    <citation type="submission" date="2019-09" db="EMBL/GenBank/DDBJ databases">
        <authorList>
            <person name="Dittami M. S."/>
        </authorList>
    </citation>
    <scope>NUCLEOTIDE SEQUENCE [LARGE SCALE GENOMIC DNA]</scope>
    <source>
        <strain evidence="3">SPHINGO391</strain>
    </source>
</reference>
<organism evidence="2 4">
    <name type="scientific">Sphingomonas aurantiaca</name>
    <dbReference type="NCBI Taxonomy" id="185949"/>
    <lineage>
        <taxon>Bacteria</taxon>
        <taxon>Pseudomonadati</taxon>
        <taxon>Pseudomonadota</taxon>
        <taxon>Alphaproteobacteria</taxon>
        <taxon>Sphingomonadales</taxon>
        <taxon>Sphingomonadaceae</taxon>
        <taxon>Sphingomonas</taxon>
    </lineage>
</organism>
<gene>
    <name evidence="2" type="ORF">C8J26_3779</name>
    <name evidence="3" type="ORF">SPHINGO391_350462</name>
</gene>
<dbReference type="Proteomes" id="UP000244189">
    <property type="component" value="Unassembled WGS sequence"/>
</dbReference>
<evidence type="ECO:0000313" key="2">
    <source>
        <dbReference type="EMBL" id="PTQ58478.1"/>
    </source>
</evidence>
<evidence type="ECO:0000256" key="1">
    <source>
        <dbReference type="SAM" id="MobiDB-lite"/>
    </source>
</evidence>
<feature type="compositionally biased region" description="Basic and acidic residues" evidence="1">
    <location>
        <begin position="56"/>
        <end position="70"/>
    </location>
</feature>
<name>A0A2T5GGQ6_9SPHN</name>
<proteinExistence type="predicted"/>
<evidence type="ECO:0000313" key="3">
    <source>
        <dbReference type="EMBL" id="VVT03021.1"/>
    </source>
</evidence>
<dbReference type="EMBL" id="CABVLI010000029">
    <property type="protein sequence ID" value="VVT03021.1"/>
    <property type="molecule type" value="Genomic_DNA"/>
</dbReference>
<evidence type="ECO:0000313" key="4">
    <source>
        <dbReference type="Proteomes" id="UP000244189"/>
    </source>
</evidence>
<sequence length="77" mass="8497">MIALELAAALLGMAAAPQYIEPDRYSAIVRPATRAKTDQRQTRNRAPVAGCGKTHKGYDARTGTYRDARGKRQHCPR</sequence>
<dbReference type="Proteomes" id="UP000326857">
    <property type="component" value="Unassembled WGS sequence"/>
</dbReference>
<accession>A0A2T5GGQ6</accession>
<evidence type="ECO:0000313" key="5">
    <source>
        <dbReference type="Proteomes" id="UP000326857"/>
    </source>
</evidence>
<dbReference type="RefSeq" id="WP_107959728.1">
    <property type="nucleotide sequence ID" value="NZ_LR701528.1"/>
</dbReference>
<keyword evidence="4" id="KW-1185">Reference proteome</keyword>
<accession>A0A5E7Y8F0</accession>
<dbReference type="AlphaFoldDB" id="A0A2T5GGQ6"/>